<evidence type="ECO:0000313" key="4">
    <source>
        <dbReference type="EMBL" id="VFT92031.1"/>
    </source>
</evidence>
<proteinExistence type="predicted"/>
<dbReference type="InterPro" id="IPR032675">
    <property type="entry name" value="LRR_dom_sf"/>
</dbReference>
<dbReference type="Gene3D" id="3.80.10.10">
    <property type="entry name" value="Ribonuclease Inhibitor"/>
    <property type="match status" value="1"/>
</dbReference>
<protein>
    <submittedName>
        <fullName evidence="4">Aste57867_15222 protein</fullName>
    </submittedName>
</protein>
<organism evidence="4 5">
    <name type="scientific">Aphanomyces stellatus</name>
    <dbReference type="NCBI Taxonomy" id="120398"/>
    <lineage>
        <taxon>Eukaryota</taxon>
        <taxon>Sar</taxon>
        <taxon>Stramenopiles</taxon>
        <taxon>Oomycota</taxon>
        <taxon>Saprolegniomycetes</taxon>
        <taxon>Saprolegniales</taxon>
        <taxon>Verrucalvaceae</taxon>
        <taxon>Aphanomyces</taxon>
    </lineage>
</organism>
<evidence type="ECO:0000313" key="5">
    <source>
        <dbReference type="Proteomes" id="UP000332933"/>
    </source>
</evidence>
<feature type="coiled-coil region" evidence="1">
    <location>
        <begin position="87"/>
        <end position="149"/>
    </location>
</feature>
<feature type="coiled-coil region" evidence="1">
    <location>
        <begin position="190"/>
        <end position="350"/>
    </location>
</feature>
<dbReference type="SMART" id="SM00368">
    <property type="entry name" value="LRR_RI"/>
    <property type="match status" value="2"/>
</dbReference>
<feature type="coiled-coil region" evidence="1">
    <location>
        <begin position="17"/>
        <end position="44"/>
    </location>
</feature>
<accession>A0A485L4G5</accession>
<dbReference type="EMBL" id="CAADRA010005658">
    <property type="protein sequence ID" value="VFT92031.1"/>
    <property type="molecule type" value="Genomic_DNA"/>
</dbReference>
<reference evidence="4 5" key="1">
    <citation type="submission" date="2019-03" db="EMBL/GenBank/DDBJ databases">
        <authorList>
            <person name="Gaulin E."/>
            <person name="Dumas B."/>
        </authorList>
    </citation>
    <scope>NUCLEOTIDE SEQUENCE [LARGE SCALE GENOMIC DNA]</scope>
    <source>
        <strain evidence="4">CBS 568.67</strain>
    </source>
</reference>
<evidence type="ECO:0000313" key="3">
    <source>
        <dbReference type="EMBL" id="KAF0693854.1"/>
    </source>
</evidence>
<name>A0A485L4G5_9STRA</name>
<evidence type="ECO:0000256" key="1">
    <source>
        <dbReference type="SAM" id="Coils"/>
    </source>
</evidence>
<dbReference type="Proteomes" id="UP000332933">
    <property type="component" value="Unassembled WGS sequence"/>
</dbReference>
<dbReference type="Gene3D" id="1.10.287.1490">
    <property type="match status" value="1"/>
</dbReference>
<keyword evidence="5" id="KW-1185">Reference proteome</keyword>
<feature type="region of interest" description="Disordered" evidence="2">
    <location>
        <begin position="733"/>
        <end position="767"/>
    </location>
</feature>
<dbReference type="OrthoDB" id="120976at2759"/>
<dbReference type="AlphaFoldDB" id="A0A485L4G5"/>
<gene>
    <name evidence="4" type="primary">Aste57867_15222</name>
    <name evidence="3" type="ORF">As57867_015166</name>
    <name evidence="4" type="ORF">ASTE57867_15222</name>
</gene>
<keyword evidence="1" id="KW-0175">Coiled coil</keyword>
<sequence length="767" mass="87607">MAESNENGVLGEKERVIVLLNETAKAFQLEVASLQQELTRATMQLLQKDALITDLRQHVQDLENVYADQNKGSQGLQSQLDVQMAAVAEIQDQLRNSDAEFEALRATFEAKDTELKGKTIECRNLNVQLVGLENEVDRLNVVVRRQDKQLLEKAESVPKMADACLSARDYSENQLISLRDDAIQAKAKELSLVTAANDALRAQLDAVETELEHLQQTLSNKDMDIYRKAKRIDKLERQVEKLEAAVKQSEGRELAMELSTKQNTQLLQCLQSEEIKTEALRQQVDALTKDLEHVQEQSTQIRSEAAVVEIDVQLKTKTLERQSANLNASLDKLQKEREKMRDEMTELRSKARLEAETMQGELVQRRNKQYEITLKLHETESQLHTFRSQNELLDEELQATRARMNELERLYGESKRWKEEMLRSSELLKSEHSQLQRTHANESKLHDVEKTALLNQLKEVERFVKIQAQEAEKKDELKQGFRTEAEKMGREIHDLHDRIHALVAEVNRETRLRVGVEMELKMAQDQLHLLHTNSHDLLAGCHAQHKKLEDDKERVLKQLAQLEYEYKREHHGKTQLLQLYFTVGDRHQGNLVECWLSDSDLPTVVRGIQGLEKPLEALDLRSNRITDNGVKYLLQLLKSRNPKLALNLQENYISPQGVRQLASGLEALGHTIVIHEGRIEAGELVVDTSNNKDAAILVYVPPPVKSKPKKAKDKIPAKPDPLQDIYGVDLVQTLMEKSTPQKKETKNQTNQSPRGPLSPRAASLPKL</sequence>
<dbReference type="EMBL" id="VJMH01005637">
    <property type="protein sequence ID" value="KAF0693854.1"/>
    <property type="molecule type" value="Genomic_DNA"/>
</dbReference>
<feature type="coiled-coil region" evidence="1">
    <location>
        <begin position="376"/>
        <end position="410"/>
    </location>
</feature>
<evidence type="ECO:0000256" key="2">
    <source>
        <dbReference type="SAM" id="MobiDB-lite"/>
    </source>
</evidence>
<reference evidence="3" key="2">
    <citation type="submission" date="2019-06" db="EMBL/GenBank/DDBJ databases">
        <title>Genomics analysis of Aphanomyces spp. identifies a new class of oomycete effector associated with host adaptation.</title>
        <authorList>
            <person name="Gaulin E."/>
        </authorList>
    </citation>
    <scope>NUCLEOTIDE SEQUENCE</scope>
    <source>
        <strain evidence="3">CBS 578.67</strain>
    </source>
</reference>
<dbReference type="SUPFAM" id="SSF52047">
    <property type="entry name" value="RNI-like"/>
    <property type="match status" value="1"/>
</dbReference>